<dbReference type="KEGG" id="acr:Acry_0694"/>
<protein>
    <submittedName>
        <fullName evidence="2">Uncharacterized protein</fullName>
    </submittedName>
</protein>
<evidence type="ECO:0000313" key="3">
    <source>
        <dbReference type="Proteomes" id="UP000000245"/>
    </source>
</evidence>
<name>A5FWD3_ACICJ</name>
<gene>
    <name evidence="2" type="ordered locus">Acry_0694</name>
</gene>
<dbReference type="HOGENOM" id="CLU_2217263_0_0_5"/>
<keyword evidence="1" id="KW-1133">Transmembrane helix</keyword>
<feature type="transmembrane region" description="Helical" evidence="1">
    <location>
        <begin position="12"/>
        <end position="32"/>
    </location>
</feature>
<keyword evidence="3" id="KW-1185">Reference proteome</keyword>
<accession>A5FWD3</accession>
<evidence type="ECO:0000313" key="2">
    <source>
        <dbReference type="EMBL" id="ABQ29915.1"/>
    </source>
</evidence>
<keyword evidence="1" id="KW-0472">Membrane</keyword>
<keyword evidence="1" id="KW-0812">Transmembrane</keyword>
<organism evidence="2 3">
    <name type="scientific">Acidiphilium cryptum (strain JF-5)</name>
    <dbReference type="NCBI Taxonomy" id="349163"/>
    <lineage>
        <taxon>Bacteria</taxon>
        <taxon>Pseudomonadati</taxon>
        <taxon>Pseudomonadota</taxon>
        <taxon>Alphaproteobacteria</taxon>
        <taxon>Acetobacterales</taxon>
        <taxon>Acidocellaceae</taxon>
        <taxon>Acidiphilium</taxon>
    </lineage>
</organism>
<evidence type="ECO:0000256" key="1">
    <source>
        <dbReference type="SAM" id="Phobius"/>
    </source>
</evidence>
<dbReference type="AlphaFoldDB" id="A5FWD3"/>
<dbReference type="EMBL" id="CP000697">
    <property type="protein sequence ID" value="ABQ29915.1"/>
    <property type="molecule type" value="Genomic_DNA"/>
</dbReference>
<dbReference type="Proteomes" id="UP000000245">
    <property type="component" value="Chromosome"/>
</dbReference>
<proteinExistence type="predicted"/>
<sequence length="106" mass="11754">MINKKLTAVSITISYLVINTFLIFMSFVALVANAPCTAALRVRAHRAGALPCLPSRTEPRSLPHSVATGCCRRHGLARRRSAGAMRNRLYQNINNDHILMRLVVIN</sequence>
<reference evidence="2 3" key="1">
    <citation type="submission" date="2007-05" db="EMBL/GenBank/DDBJ databases">
        <title>Complete sequence of chromosome of Acidiphilium cryptum JF-5.</title>
        <authorList>
            <consortium name="US DOE Joint Genome Institute"/>
            <person name="Copeland A."/>
            <person name="Lucas S."/>
            <person name="Lapidus A."/>
            <person name="Barry K."/>
            <person name="Detter J.C."/>
            <person name="Glavina del Rio T."/>
            <person name="Hammon N."/>
            <person name="Israni S."/>
            <person name="Dalin E."/>
            <person name="Tice H."/>
            <person name="Pitluck S."/>
            <person name="Sims D."/>
            <person name="Brettin T."/>
            <person name="Bruce D."/>
            <person name="Han C."/>
            <person name="Schmutz J."/>
            <person name="Larimer F."/>
            <person name="Land M."/>
            <person name="Hauser L."/>
            <person name="Kyrpides N."/>
            <person name="Kim E."/>
            <person name="Magnuson T."/>
            <person name="Richardson P."/>
        </authorList>
    </citation>
    <scope>NUCLEOTIDE SEQUENCE [LARGE SCALE GENOMIC DNA]</scope>
    <source>
        <strain evidence="2 3">JF-5</strain>
    </source>
</reference>